<evidence type="ECO:0000313" key="4">
    <source>
        <dbReference type="Proteomes" id="UP000261540"/>
    </source>
</evidence>
<feature type="region of interest" description="Disordered" evidence="1">
    <location>
        <begin position="39"/>
        <end position="74"/>
    </location>
</feature>
<reference evidence="3" key="2">
    <citation type="submission" date="2025-09" db="UniProtKB">
        <authorList>
            <consortium name="Ensembl"/>
        </authorList>
    </citation>
    <scope>IDENTIFICATION</scope>
</reference>
<feature type="signal peptide" evidence="2">
    <location>
        <begin position="1"/>
        <end position="21"/>
    </location>
</feature>
<protein>
    <submittedName>
        <fullName evidence="3">Uncharacterized protein</fullName>
    </submittedName>
</protein>
<dbReference type="Proteomes" id="UP000261540">
    <property type="component" value="Unplaced"/>
</dbReference>
<name>A0A3B3RS50_9TELE</name>
<sequence length="122" mass="13453">LPHLASLWLACIRCETPLCLALRPMSTAARAEQSLAVTLRRPGTSRAKRTERRPDAARPSRTRSPPCRRQSPMTHSGPYVCVEFACCPCAFVGFLYASVSQLSAWGPSGTCFVPKLQDMWTV</sequence>
<evidence type="ECO:0000313" key="3">
    <source>
        <dbReference type="Ensembl" id="ENSPKIP00000020645.1"/>
    </source>
</evidence>
<feature type="chain" id="PRO_5017391789" evidence="2">
    <location>
        <begin position="22"/>
        <end position="122"/>
    </location>
</feature>
<dbReference type="AlphaFoldDB" id="A0A3B3RS50"/>
<organism evidence="3 4">
    <name type="scientific">Paramormyrops kingsleyae</name>
    <dbReference type="NCBI Taxonomy" id="1676925"/>
    <lineage>
        <taxon>Eukaryota</taxon>
        <taxon>Metazoa</taxon>
        <taxon>Chordata</taxon>
        <taxon>Craniata</taxon>
        <taxon>Vertebrata</taxon>
        <taxon>Euteleostomi</taxon>
        <taxon>Actinopterygii</taxon>
        <taxon>Neopterygii</taxon>
        <taxon>Teleostei</taxon>
        <taxon>Osteoglossocephala</taxon>
        <taxon>Osteoglossomorpha</taxon>
        <taxon>Osteoglossiformes</taxon>
        <taxon>Mormyridae</taxon>
        <taxon>Paramormyrops</taxon>
    </lineage>
</organism>
<proteinExistence type="predicted"/>
<keyword evidence="2" id="KW-0732">Signal</keyword>
<accession>A0A3B3RS50</accession>
<feature type="compositionally biased region" description="Low complexity" evidence="1">
    <location>
        <begin position="59"/>
        <end position="72"/>
    </location>
</feature>
<keyword evidence="4" id="KW-1185">Reference proteome</keyword>
<evidence type="ECO:0000256" key="2">
    <source>
        <dbReference type="SAM" id="SignalP"/>
    </source>
</evidence>
<reference evidence="3" key="1">
    <citation type="submission" date="2025-08" db="UniProtKB">
        <authorList>
            <consortium name="Ensembl"/>
        </authorList>
    </citation>
    <scope>IDENTIFICATION</scope>
</reference>
<evidence type="ECO:0000256" key="1">
    <source>
        <dbReference type="SAM" id="MobiDB-lite"/>
    </source>
</evidence>
<dbReference type="Ensembl" id="ENSPKIT00000001266.1">
    <property type="protein sequence ID" value="ENSPKIP00000020645.1"/>
    <property type="gene ID" value="ENSPKIG00000005348.1"/>
</dbReference>